<dbReference type="Proteomes" id="UP001205311">
    <property type="component" value="Unassembled WGS sequence"/>
</dbReference>
<feature type="compositionally biased region" description="Basic and acidic residues" evidence="1">
    <location>
        <begin position="191"/>
        <end position="204"/>
    </location>
</feature>
<evidence type="ECO:0000256" key="1">
    <source>
        <dbReference type="SAM" id="MobiDB-lite"/>
    </source>
</evidence>
<feature type="region of interest" description="Disordered" evidence="1">
    <location>
        <begin position="190"/>
        <end position="209"/>
    </location>
</feature>
<feature type="region of interest" description="Disordered" evidence="1">
    <location>
        <begin position="270"/>
        <end position="290"/>
    </location>
</feature>
<feature type="compositionally biased region" description="Basic and acidic residues" evidence="1">
    <location>
        <begin position="1"/>
        <end position="24"/>
    </location>
</feature>
<feature type="region of interest" description="Disordered" evidence="1">
    <location>
        <begin position="91"/>
        <end position="136"/>
    </location>
</feature>
<accession>A0ABT1HQK0</accession>
<comment type="caution">
    <text evidence="2">The sequence shown here is derived from an EMBL/GenBank/DDBJ whole genome shotgun (WGS) entry which is preliminary data.</text>
</comment>
<gene>
    <name evidence="2" type="ORF">LX15_001485</name>
</gene>
<feature type="region of interest" description="Disordered" evidence="1">
    <location>
        <begin position="1"/>
        <end position="45"/>
    </location>
</feature>
<evidence type="ECO:0000313" key="2">
    <source>
        <dbReference type="EMBL" id="MCP2257799.1"/>
    </source>
</evidence>
<evidence type="ECO:0000313" key="3">
    <source>
        <dbReference type="Proteomes" id="UP001205311"/>
    </source>
</evidence>
<organism evidence="2 3">
    <name type="scientific">Streptoalloteichus tenebrarius (strain ATCC 17920 / DSM 40477 / JCM 4838 / CBS 697.72 / NBRC 16177 / NCIMB 11028 / NRRL B-12390 / A12253. 1 / ISP 5477)</name>
    <name type="common">Streptomyces tenebrarius</name>
    <dbReference type="NCBI Taxonomy" id="1933"/>
    <lineage>
        <taxon>Bacteria</taxon>
        <taxon>Bacillati</taxon>
        <taxon>Actinomycetota</taxon>
        <taxon>Actinomycetes</taxon>
        <taxon>Pseudonocardiales</taxon>
        <taxon>Pseudonocardiaceae</taxon>
        <taxon>Streptoalloteichus</taxon>
    </lineage>
</organism>
<proteinExistence type="predicted"/>
<sequence length="290" mass="31258">MGAHAAEVDRDLPVEFADHPSDHPHPHHRSGQGRGGRPPPEPVVDTVLHGPYRAGGSRHATPVFALNSNPLITRMAPPPGGRPFLPEAGNTRSITHPCPPANVRAYDTRGSRSTTPTLRTTHRVCPRRSGRDGDENGAAHIMTNWFAPVACRWARTTPEPTQTSQSRSLISSAITRNRATAAVQGFGAEQHPVDHADASQHPPDHPPLIAGQLMPTHDTPESRSASPTVRTGRRTWQGLFSRRRVCRTGSPAPGEGAPCRRWRVAARSAPTGALITRTGRAGSRRRAAGR</sequence>
<protein>
    <submittedName>
        <fullName evidence="2">Uncharacterized protein</fullName>
    </submittedName>
</protein>
<dbReference type="EMBL" id="JAMTCP010000005">
    <property type="protein sequence ID" value="MCP2257799.1"/>
    <property type="molecule type" value="Genomic_DNA"/>
</dbReference>
<name>A0ABT1HQK0_STRSD</name>
<keyword evidence="3" id="KW-1185">Reference proteome</keyword>
<feature type="region of interest" description="Disordered" evidence="1">
    <location>
        <begin position="215"/>
        <end position="236"/>
    </location>
</feature>
<reference evidence="2 3" key="1">
    <citation type="submission" date="2022-06" db="EMBL/GenBank/DDBJ databases">
        <title>Genomic Encyclopedia of Archaeal and Bacterial Type Strains, Phase II (KMG-II): from individual species to whole genera.</title>
        <authorList>
            <person name="Goeker M."/>
        </authorList>
    </citation>
    <scope>NUCLEOTIDE SEQUENCE [LARGE SCALE GENOMIC DNA]</scope>
    <source>
        <strain evidence="2 3">DSM 40477</strain>
    </source>
</reference>